<evidence type="ECO:0000256" key="3">
    <source>
        <dbReference type="ARBA" id="ARBA00023015"/>
    </source>
</evidence>
<keyword evidence="3" id="KW-0805">Transcription regulation</keyword>
<comment type="caution">
    <text evidence="7">The sequence shown here is derived from an EMBL/GenBank/DDBJ whole genome shotgun (WGS) entry which is preliminary data.</text>
</comment>
<sequence>MTNSEIYPSLKLENQLCFTIYACSREITKMYQPYLEQLGLTYSQYLVMLVLWERKVCTVKELGEALFLDSGTLTPLLKRLQSAGLINRERSSQDERKVMISLTDQGKGLQQNAVCIPQALQDETSISKQDFQQLLGQFNDLLQLVHERNTSSAKA</sequence>
<evidence type="ECO:0000313" key="7">
    <source>
        <dbReference type="EMBL" id="MDO7905847.1"/>
    </source>
</evidence>
<evidence type="ECO:0000256" key="5">
    <source>
        <dbReference type="ARBA" id="ARBA00023163"/>
    </source>
</evidence>
<dbReference type="PROSITE" id="PS50995">
    <property type="entry name" value="HTH_MARR_2"/>
    <property type="match status" value="1"/>
</dbReference>
<dbReference type="InterPro" id="IPR000835">
    <property type="entry name" value="HTH_MarR-typ"/>
</dbReference>
<dbReference type="SMART" id="SM00347">
    <property type="entry name" value="HTH_MARR"/>
    <property type="match status" value="1"/>
</dbReference>
<dbReference type="PANTHER" id="PTHR33164">
    <property type="entry name" value="TRANSCRIPTIONAL REGULATOR, MARR FAMILY"/>
    <property type="match status" value="1"/>
</dbReference>
<evidence type="ECO:0000313" key="8">
    <source>
        <dbReference type="Proteomes" id="UP001240171"/>
    </source>
</evidence>
<dbReference type="InterPro" id="IPR036390">
    <property type="entry name" value="WH_DNA-bd_sf"/>
</dbReference>
<dbReference type="InterPro" id="IPR039422">
    <property type="entry name" value="MarR/SlyA-like"/>
</dbReference>
<keyword evidence="4" id="KW-0238">DNA-binding</keyword>
<dbReference type="Proteomes" id="UP001240171">
    <property type="component" value="Unassembled WGS sequence"/>
</dbReference>
<dbReference type="Gene3D" id="1.10.10.10">
    <property type="entry name" value="Winged helix-like DNA-binding domain superfamily/Winged helix DNA-binding domain"/>
    <property type="match status" value="1"/>
</dbReference>
<dbReference type="PRINTS" id="PR00598">
    <property type="entry name" value="HTHMARR"/>
</dbReference>
<name>A0ABT9CCZ4_9BACL</name>
<dbReference type="SUPFAM" id="SSF46785">
    <property type="entry name" value="Winged helix' DNA-binding domain"/>
    <property type="match status" value="1"/>
</dbReference>
<comment type="subcellular location">
    <subcellularLocation>
        <location evidence="1">Cytoplasm</location>
    </subcellularLocation>
</comment>
<evidence type="ECO:0000256" key="4">
    <source>
        <dbReference type="ARBA" id="ARBA00023125"/>
    </source>
</evidence>
<reference evidence="7 8" key="1">
    <citation type="submission" date="2023-07" db="EMBL/GenBank/DDBJ databases">
        <title>Paenibacillus sp. JX-17 nov. isolated from soil.</title>
        <authorList>
            <person name="Wan Y."/>
            <person name="Liu B."/>
        </authorList>
    </citation>
    <scope>NUCLEOTIDE SEQUENCE [LARGE SCALE GENOMIC DNA]</scope>
    <source>
        <strain evidence="7 8">JX-17</strain>
    </source>
</reference>
<feature type="domain" description="HTH marR-type" evidence="6">
    <location>
        <begin position="13"/>
        <end position="143"/>
    </location>
</feature>
<gene>
    <name evidence="7" type="ORF">Q5741_05380</name>
</gene>
<keyword evidence="8" id="KW-1185">Reference proteome</keyword>
<dbReference type="EMBL" id="JAUQTB010000002">
    <property type="protein sequence ID" value="MDO7905847.1"/>
    <property type="molecule type" value="Genomic_DNA"/>
</dbReference>
<protein>
    <submittedName>
        <fullName evidence="7">MarR family transcriptional regulator</fullName>
    </submittedName>
</protein>
<evidence type="ECO:0000259" key="6">
    <source>
        <dbReference type="PROSITE" id="PS50995"/>
    </source>
</evidence>
<accession>A0ABT9CCZ4</accession>
<evidence type="ECO:0000256" key="2">
    <source>
        <dbReference type="ARBA" id="ARBA00022490"/>
    </source>
</evidence>
<dbReference type="InterPro" id="IPR055166">
    <property type="entry name" value="Transc_reg_Sar_Rot_HTH"/>
</dbReference>
<dbReference type="Pfam" id="PF22381">
    <property type="entry name" value="Staph_reg_Sar_Rot"/>
    <property type="match status" value="1"/>
</dbReference>
<keyword evidence="2" id="KW-0963">Cytoplasm</keyword>
<dbReference type="PANTHER" id="PTHR33164:SF5">
    <property type="entry name" value="ORGANIC HYDROPEROXIDE RESISTANCE TRANSCRIPTIONAL REGULATOR"/>
    <property type="match status" value="1"/>
</dbReference>
<evidence type="ECO:0000256" key="1">
    <source>
        <dbReference type="ARBA" id="ARBA00004496"/>
    </source>
</evidence>
<dbReference type="RefSeq" id="WP_305023043.1">
    <property type="nucleotide sequence ID" value="NZ_JAUQTB010000002.1"/>
</dbReference>
<dbReference type="InterPro" id="IPR036388">
    <property type="entry name" value="WH-like_DNA-bd_sf"/>
</dbReference>
<proteinExistence type="predicted"/>
<keyword evidence="5" id="KW-0804">Transcription</keyword>
<organism evidence="7 8">
    <name type="scientific">Paenibacillus lacisoli</name>
    <dbReference type="NCBI Taxonomy" id="3064525"/>
    <lineage>
        <taxon>Bacteria</taxon>
        <taxon>Bacillati</taxon>
        <taxon>Bacillota</taxon>
        <taxon>Bacilli</taxon>
        <taxon>Bacillales</taxon>
        <taxon>Paenibacillaceae</taxon>
        <taxon>Paenibacillus</taxon>
    </lineage>
</organism>